<dbReference type="RefSeq" id="WP_280700769.1">
    <property type="nucleotide sequence ID" value="NZ_JANQDL010000080.1"/>
</dbReference>
<evidence type="ECO:0000313" key="1">
    <source>
        <dbReference type="EMBL" id="MDH6064415.1"/>
    </source>
</evidence>
<reference evidence="1 2" key="1">
    <citation type="journal article" date="2023" name="J. Phycol.">
        <title>Chrysosporum ovalisporum is synonymous with the true-branching cyanobacterium Umezakia natans (Nostocales/Aphanizomenonaceae).</title>
        <authorList>
            <person name="McGregor G.B."/>
            <person name="Sendall B.C."/>
            <person name="Niiyama Y."/>
            <person name="Tuji A."/>
            <person name="Willis A."/>
        </authorList>
    </citation>
    <scope>NUCLEOTIDE SEQUENCE [LARGE SCALE GENOMIC DNA]</scope>
    <source>
        <strain evidence="1 2">FSS-62</strain>
    </source>
</reference>
<comment type="caution">
    <text evidence="1">The sequence shown here is derived from an EMBL/GenBank/DDBJ whole genome shotgun (WGS) entry which is preliminary data.</text>
</comment>
<dbReference type="Gene3D" id="3.40.50.2000">
    <property type="entry name" value="Glycogen Phosphorylase B"/>
    <property type="match status" value="2"/>
</dbReference>
<proteinExistence type="predicted"/>
<name>A0AA43H0I3_9CYAN</name>
<dbReference type="AlphaFoldDB" id="A0AA43H0I3"/>
<protein>
    <submittedName>
        <fullName evidence="1">Glycosyltransferase</fullName>
        <ecNumber evidence="1">2.4.-.-</ecNumber>
    </submittedName>
</protein>
<dbReference type="SUPFAM" id="SSF53756">
    <property type="entry name" value="UDP-Glycosyltransferase/glycogen phosphorylase"/>
    <property type="match status" value="1"/>
</dbReference>
<gene>
    <name evidence="1" type="ORF">NWP23_11685</name>
</gene>
<organism evidence="1 2">
    <name type="scientific">Umezakia ovalisporum FSS-62</name>
    <dbReference type="NCBI Taxonomy" id="2971776"/>
    <lineage>
        <taxon>Bacteria</taxon>
        <taxon>Bacillati</taxon>
        <taxon>Cyanobacteriota</taxon>
        <taxon>Cyanophyceae</taxon>
        <taxon>Nostocales</taxon>
        <taxon>Nodulariaceae</taxon>
        <taxon>Umezakia</taxon>
    </lineage>
</organism>
<dbReference type="EC" id="2.4.-.-" evidence="1"/>
<accession>A0AA43H0I3</accession>
<evidence type="ECO:0000313" key="2">
    <source>
        <dbReference type="Proteomes" id="UP001159370"/>
    </source>
</evidence>
<dbReference type="Pfam" id="PF13692">
    <property type="entry name" value="Glyco_trans_1_4"/>
    <property type="match status" value="1"/>
</dbReference>
<sequence>MIKKVFILEPSLKGHAGNFTKILAQEFSEAHNVTIALYEDEFNQEFIHKYKETLKNTNFYFLPRFFEKLPKSLLKKFIYVLKKFIYIIFLLIKFRPDVIMLPSIDGMVYLAPFFKPIIWLLSPRLQVFGFLASYKYFYVNFPKVKKWLFEQGITCFNRVIINDEFFNNYLVQRGYSNVRYINDPVEDISFPESCEQLRHKWDFPRDSLLIGMTGGIDYRKGADIIVKVSQELQREKVHFVLAGSVYSDIREILDKGQNDKLIVIDRFLDIEEMHEIISCFDLVILPYRNYHFGIASILLRAIACNKRSLVSAFGWLERMASLYPANIFTFNSYEDLLQQLRTVDKKLLHQTDCSIVKDKYIYQSINKFSQAWRFD</sequence>
<keyword evidence="1" id="KW-0328">Glycosyltransferase</keyword>
<dbReference type="Proteomes" id="UP001159370">
    <property type="component" value="Unassembled WGS sequence"/>
</dbReference>
<dbReference type="GO" id="GO:0016757">
    <property type="term" value="F:glycosyltransferase activity"/>
    <property type="evidence" value="ECO:0007669"/>
    <property type="project" value="UniProtKB-KW"/>
</dbReference>
<keyword evidence="1" id="KW-0808">Transferase</keyword>
<dbReference type="EMBL" id="JANQDL010000080">
    <property type="protein sequence ID" value="MDH6064415.1"/>
    <property type="molecule type" value="Genomic_DNA"/>
</dbReference>